<proteinExistence type="predicted"/>
<feature type="region of interest" description="Disordered" evidence="1">
    <location>
        <begin position="224"/>
        <end position="311"/>
    </location>
</feature>
<organism evidence="3 4">
    <name type="scientific">Caenorhabditis bovis</name>
    <dbReference type="NCBI Taxonomy" id="2654633"/>
    <lineage>
        <taxon>Eukaryota</taxon>
        <taxon>Metazoa</taxon>
        <taxon>Ecdysozoa</taxon>
        <taxon>Nematoda</taxon>
        <taxon>Chromadorea</taxon>
        <taxon>Rhabditida</taxon>
        <taxon>Rhabditina</taxon>
        <taxon>Rhabditomorpha</taxon>
        <taxon>Rhabditoidea</taxon>
        <taxon>Rhabditidae</taxon>
        <taxon>Peloderinae</taxon>
        <taxon>Caenorhabditis</taxon>
    </lineage>
</organism>
<evidence type="ECO:0000256" key="2">
    <source>
        <dbReference type="SAM" id="SignalP"/>
    </source>
</evidence>
<sequence>MILVVLILAALIPITFEQSTNCVTCVFSSNEHAEETLSFHNYNQASNSEELGFLPNYEGDGNTNRAIVDDTQKLNNGFFKRHPKMLAKQTANGVYYFEIDGDSLQAPNKSAHPTDFIQLNIQADNEEEATKNIVSILSNIDPEYISKQLQPRQFSMILFVIGVSGNTGTAGTTGYNSNPNGQVMRDASGSGSSNEPGYLPDYQGDRYTDPQRILDTQALNKEFFDSIGGAPSPPPLTPAQQGMGGDGTQQYQSGNGVQYQPTGGYGAQPQQTGYQQQQPTGYNGQQQQQIGMQPQYQPTGQYNGMQSQQQMYQQPAQQYNGMPQQQQMYSNGCPMCRFRRYIV</sequence>
<name>A0A8S1EPB2_9PELO</name>
<dbReference type="AlphaFoldDB" id="A0A8S1EPB2"/>
<evidence type="ECO:0000256" key="1">
    <source>
        <dbReference type="SAM" id="MobiDB-lite"/>
    </source>
</evidence>
<dbReference type="OrthoDB" id="5871327at2759"/>
<evidence type="ECO:0000313" key="3">
    <source>
        <dbReference type="EMBL" id="CAB3402943.1"/>
    </source>
</evidence>
<protein>
    <submittedName>
        <fullName evidence="3">Uncharacterized protein</fullName>
    </submittedName>
</protein>
<comment type="caution">
    <text evidence="3">The sequence shown here is derived from an EMBL/GenBank/DDBJ whole genome shotgun (WGS) entry which is preliminary data.</text>
</comment>
<gene>
    <name evidence="3" type="ORF">CBOVIS_LOCUS5477</name>
</gene>
<feature type="compositionally biased region" description="Polar residues" evidence="1">
    <location>
        <begin position="248"/>
        <end position="257"/>
    </location>
</feature>
<keyword evidence="4" id="KW-1185">Reference proteome</keyword>
<keyword evidence="2" id="KW-0732">Signal</keyword>
<dbReference type="Proteomes" id="UP000494206">
    <property type="component" value="Unassembled WGS sequence"/>
</dbReference>
<feature type="compositionally biased region" description="Low complexity" evidence="1">
    <location>
        <begin position="258"/>
        <end position="311"/>
    </location>
</feature>
<reference evidence="3 4" key="1">
    <citation type="submission" date="2020-04" db="EMBL/GenBank/DDBJ databases">
        <authorList>
            <person name="Laetsch R D."/>
            <person name="Stevens L."/>
            <person name="Kumar S."/>
            <person name="Blaxter L. M."/>
        </authorList>
    </citation>
    <scope>NUCLEOTIDE SEQUENCE [LARGE SCALE GENOMIC DNA]</scope>
</reference>
<feature type="chain" id="PRO_5035940266" evidence="2">
    <location>
        <begin position="18"/>
        <end position="343"/>
    </location>
</feature>
<accession>A0A8S1EPB2</accession>
<feature type="signal peptide" evidence="2">
    <location>
        <begin position="1"/>
        <end position="17"/>
    </location>
</feature>
<evidence type="ECO:0000313" key="4">
    <source>
        <dbReference type="Proteomes" id="UP000494206"/>
    </source>
</evidence>
<dbReference type="EMBL" id="CADEPM010000003">
    <property type="protein sequence ID" value="CAB3402943.1"/>
    <property type="molecule type" value="Genomic_DNA"/>
</dbReference>
<feature type="region of interest" description="Disordered" evidence="1">
    <location>
        <begin position="172"/>
        <end position="208"/>
    </location>
</feature>